<dbReference type="PROSITE" id="PS50089">
    <property type="entry name" value="ZF_RING_2"/>
    <property type="match status" value="1"/>
</dbReference>
<feature type="region of interest" description="Disordered" evidence="13">
    <location>
        <begin position="279"/>
        <end position="302"/>
    </location>
</feature>
<evidence type="ECO:0000256" key="12">
    <source>
        <dbReference type="PROSITE-ProRule" id="PRU00175"/>
    </source>
</evidence>
<comment type="caution">
    <text evidence="16">The sequence shown here is derived from an EMBL/GenBank/DDBJ whole genome shotgun (WGS) entry which is preliminary data.</text>
</comment>
<dbReference type="Pfam" id="PF13639">
    <property type="entry name" value="zf-RING_2"/>
    <property type="match status" value="1"/>
</dbReference>
<dbReference type="GO" id="GO:0016567">
    <property type="term" value="P:protein ubiquitination"/>
    <property type="evidence" value="ECO:0007669"/>
    <property type="project" value="TreeGrafter"/>
</dbReference>
<feature type="transmembrane region" description="Helical" evidence="14">
    <location>
        <begin position="64"/>
        <end position="83"/>
    </location>
</feature>
<evidence type="ECO:0000256" key="3">
    <source>
        <dbReference type="ARBA" id="ARBA00012483"/>
    </source>
</evidence>
<dbReference type="GO" id="GO:0061630">
    <property type="term" value="F:ubiquitin protein ligase activity"/>
    <property type="evidence" value="ECO:0007669"/>
    <property type="project" value="UniProtKB-EC"/>
</dbReference>
<keyword evidence="6" id="KW-0479">Metal-binding</keyword>
<evidence type="ECO:0000256" key="8">
    <source>
        <dbReference type="ARBA" id="ARBA00022786"/>
    </source>
</evidence>
<protein>
    <recommendedName>
        <fullName evidence="3">RING-type E3 ubiquitin transferase</fullName>
        <ecNumber evidence="3">2.3.2.27</ecNumber>
    </recommendedName>
</protein>
<comment type="subcellular location">
    <subcellularLocation>
        <location evidence="2">Membrane</location>
        <topology evidence="2">Multi-pass membrane protein</topology>
    </subcellularLocation>
</comment>
<keyword evidence="7 12" id="KW-0863">Zinc-finger</keyword>
<dbReference type="GO" id="GO:0008270">
    <property type="term" value="F:zinc ion binding"/>
    <property type="evidence" value="ECO:0007669"/>
    <property type="project" value="UniProtKB-KW"/>
</dbReference>
<sequence length="302" mass="33167">MSFVFRGTRADLESGLSSFMPERRSVVGHRFHGNGRAVNANPMAFLITVLFFFMILNSHMSQSVLLWLGMGVFLMATSLRMYAICHQLQVQAQAPAGATAGGLLSHAELRLRMPSSLTLATRARLHGLRLQLALLDREFDDLDYDALRALDADNPPGVTAMSDTDISRLPVRMYKGSAQTPVATQSLPSKAVDPPSEEVKVNVVDSSLATEQQVAELEEKQSLVEEEELTCSVCLEQVEDGELVRTLPCLHQFHSACIDQWLRQQGTCPVCKFRLNGPPETPSTIPSRSATSPPEGNTLFIV</sequence>
<evidence type="ECO:0000256" key="5">
    <source>
        <dbReference type="ARBA" id="ARBA00022692"/>
    </source>
</evidence>
<evidence type="ECO:0000256" key="4">
    <source>
        <dbReference type="ARBA" id="ARBA00022679"/>
    </source>
</evidence>
<dbReference type="EMBL" id="CM026431">
    <property type="protein sequence ID" value="KAG0558479.1"/>
    <property type="molecule type" value="Genomic_DNA"/>
</dbReference>
<dbReference type="PANTHER" id="PTHR45977">
    <property type="entry name" value="TARGET OF ERK KINASE MPK-1"/>
    <property type="match status" value="1"/>
</dbReference>
<evidence type="ECO:0000313" key="17">
    <source>
        <dbReference type="Proteomes" id="UP000822688"/>
    </source>
</evidence>
<feature type="transmembrane region" description="Helical" evidence="14">
    <location>
        <begin position="40"/>
        <end position="57"/>
    </location>
</feature>
<dbReference type="SMART" id="SM00184">
    <property type="entry name" value="RING"/>
    <property type="match status" value="1"/>
</dbReference>
<dbReference type="GO" id="GO:0016020">
    <property type="term" value="C:membrane"/>
    <property type="evidence" value="ECO:0007669"/>
    <property type="project" value="UniProtKB-SubCell"/>
</dbReference>
<feature type="domain" description="RING-type" evidence="15">
    <location>
        <begin position="231"/>
        <end position="272"/>
    </location>
</feature>
<name>A0A8T0GJX1_CERPU</name>
<dbReference type="GO" id="GO:0006511">
    <property type="term" value="P:ubiquitin-dependent protein catabolic process"/>
    <property type="evidence" value="ECO:0007669"/>
    <property type="project" value="TreeGrafter"/>
</dbReference>
<evidence type="ECO:0000256" key="6">
    <source>
        <dbReference type="ARBA" id="ARBA00022723"/>
    </source>
</evidence>
<keyword evidence="10 14" id="KW-1133">Transmembrane helix</keyword>
<dbReference type="OrthoDB" id="8062037at2759"/>
<accession>A0A8T0GJX1</accession>
<evidence type="ECO:0000256" key="9">
    <source>
        <dbReference type="ARBA" id="ARBA00022833"/>
    </source>
</evidence>
<keyword evidence="5 14" id="KW-0812">Transmembrane</keyword>
<dbReference type="Gene3D" id="3.30.40.10">
    <property type="entry name" value="Zinc/RING finger domain, C3HC4 (zinc finger)"/>
    <property type="match status" value="1"/>
</dbReference>
<dbReference type="EC" id="2.3.2.27" evidence="3"/>
<keyword evidence="11 14" id="KW-0472">Membrane</keyword>
<dbReference type="InterPro" id="IPR001841">
    <property type="entry name" value="Znf_RING"/>
</dbReference>
<dbReference type="PANTHER" id="PTHR45977:SF4">
    <property type="entry name" value="RING-TYPE DOMAIN-CONTAINING PROTEIN"/>
    <property type="match status" value="1"/>
</dbReference>
<evidence type="ECO:0000256" key="1">
    <source>
        <dbReference type="ARBA" id="ARBA00000900"/>
    </source>
</evidence>
<feature type="compositionally biased region" description="Polar residues" evidence="13">
    <location>
        <begin position="282"/>
        <end position="295"/>
    </location>
</feature>
<evidence type="ECO:0000256" key="11">
    <source>
        <dbReference type="ARBA" id="ARBA00023136"/>
    </source>
</evidence>
<evidence type="ECO:0000259" key="15">
    <source>
        <dbReference type="PROSITE" id="PS50089"/>
    </source>
</evidence>
<evidence type="ECO:0000256" key="2">
    <source>
        <dbReference type="ARBA" id="ARBA00004141"/>
    </source>
</evidence>
<evidence type="ECO:0000256" key="10">
    <source>
        <dbReference type="ARBA" id="ARBA00022989"/>
    </source>
</evidence>
<organism evidence="16 17">
    <name type="scientific">Ceratodon purpureus</name>
    <name type="common">Fire moss</name>
    <name type="synonym">Dicranum purpureum</name>
    <dbReference type="NCBI Taxonomy" id="3225"/>
    <lineage>
        <taxon>Eukaryota</taxon>
        <taxon>Viridiplantae</taxon>
        <taxon>Streptophyta</taxon>
        <taxon>Embryophyta</taxon>
        <taxon>Bryophyta</taxon>
        <taxon>Bryophytina</taxon>
        <taxon>Bryopsida</taxon>
        <taxon>Dicranidae</taxon>
        <taxon>Pseudoditrichales</taxon>
        <taxon>Ditrichaceae</taxon>
        <taxon>Ceratodon</taxon>
    </lineage>
</organism>
<evidence type="ECO:0000256" key="7">
    <source>
        <dbReference type="ARBA" id="ARBA00022771"/>
    </source>
</evidence>
<reference evidence="16" key="1">
    <citation type="submission" date="2020-06" db="EMBL/GenBank/DDBJ databases">
        <title>WGS assembly of Ceratodon purpureus strain R40.</title>
        <authorList>
            <person name="Carey S.B."/>
            <person name="Jenkins J."/>
            <person name="Shu S."/>
            <person name="Lovell J.T."/>
            <person name="Sreedasyam A."/>
            <person name="Maumus F."/>
            <person name="Tiley G.P."/>
            <person name="Fernandez-Pozo N."/>
            <person name="Barry K."/>
            <person name="Chen C."/>
            <person name="Wang M."/>
            <person name="Lipzen A."/>
            <person name="Daum C."/>
            <person name="Saski C.A."/>
            <person name="Payton A.C."/>
            <person name="Mcbreen J.C."/>
            <person name="Conrad R.E."/>
            <person name="Kollar L.M."/>
            <person name="Olsson S."/>
            <person name="Huttunen S."/>
            <person name="Landis J.B."/>
            <person name="Wickett N.J."/>
            <person name="Johnson M.G."/>
            <person name="Rensing S.A."/>
            <person name="Grimwood J."/>
            <person name="Schmutz J."/>
            <person name="Mcdaniel S.F."/>
        </authorList>
    </citation>
    <scope>NUCLEOTIDE SEQUENCE</scope>
    <source>
        <strain evidence="16">R40</strain>
    </source>
</reference>
<evidence type="ECO:0000256" key="14">
    <source>
        <dbReference type="SAM" id="Phobius"/>
    </source>
</evidence>
<comment type="catalytic activity">
    <reaction evidence="1">
        <text>S-ubiquitinyl-[E2 ubiquitin-conjugating enzyme]-L-cysteine + [acceptor protein]-L-lysine = [E2 ubiquitin-conjugating enzyme]-L-cysteine + N(6)-ubiquitinyl-[acceptor protein]-L-lysine.</text>
        <dbReference type="EC" id="2.3.2.27"/>
    </reaction>
</comment>
<keyword evidence="4" id="KW-0808">Transferase</keyword>
<dbReference type="InterPro" id="IPR013083">
    <property type="entry name" value="Znf_RING/FYVE/PHD"/>
</dbReference>
<proteinExistence type="predicted"/>
<gene>
    <name evidence="16" type="ORF">KC19_10G031500</name>
</gene>
<keyword evidence="17" id="KW-1185">Reference proteome</keyword>
<dbReference type="Proteomes" id="UP000822688">
    <property type="component" value="Chromosome 10"/>
</dbReference>
<evidence type="ECO:0000313" key="16">
    <source>
        <dbReference type="EMBL" id="KAG0558479.1"/>
    </source>
</evidence>
<keyword evidence="9" id="KW-0862">Zinc</keyword>
<dbReference type="AlphaFoldDB" id="A0A8T0GJX1"/>
<evidence type="ECO:0000256" key="13">
    <source>
        <dbReference type="SAM" id="MobiDB-lite"/>
    </source>
</evidence>
<dbReference type="CDD" id="cd16454">
    <property type="entry name" value="RING-H2_PA-TM-RING"/>
    <property type="match status" value="1"/>
</dbReference>
<dbReference type="SUPFAM" id="SSF57850">
    <property type="entry name" value="RING/U-box"/>
    <property type="match status" value="1"/>
</dbReference>
<keyword evidence="8" id="KW-0833">Ubl conjugation pathway</keyword>